<evidence type="ECO:0008006" key="4">
    <source>
        <dbReference type="Google" id="ProtNLM"/>
    </source>
</evidence>
<organism evidence="2 3">
    <name type="scientific">Flavobacterium hydrocarbonoxydans</name>
    <dbReference type="NCBI Taxonomy" id="2683249"/>
    <lineage>
        <taxon>Bacteria</taxon>
        <taxon>Pseudomonadati</taxon>
        <taxon>Bacteroidota</taxon>
        <taxon>Flavobacteriia</taxon>
        <taxon>Flavobacteriales</taxon>
        <taxon>Flavobacteriaceae</taxon>
        <taxon>Flavobacterium</taxon>
    </lineage>
</organism>
<comment type="caution">
    <text evidence="2">The sequence shown here is derived from an EMBL/GenBank/DDBJ whole genome shotgun (WGS) entry which is preliminary data.</text>
</comment>
<feature type="transmembrane region" description="Helical" evidence="1">
    <location>
        <begin position="336"/>
        <end position="357"/>
    </location>
</feature>
<evidence type="ECO:0000256" key="1">
    <source>
        <dbReference type="SAM" id="Phobius"/>
    </source>
</evidence>
<dbReference type="EMBL" id="WSTB01000014">
    <property type="protein sequence ID" value="MWB96489.1"/>
    <property type="molecule type" value="Genomic_DNA"/>
</dbReference>
<feature type="transmembrane region" description="Helical" evidence="1">
    <location>
        <begin position="141"/>
        <end position="164"/>
    </location>
</feature>
<proteinExistence type="predicted"/>
<name>A0A6I4NXK9_9FLAO</name>
<keyword evidence="1" id="KW-1133">Transmembrane helix</keyword>
<accession>A0A6I4NXK9</accession>
<dbReference type="InterPro" id="IPR005625">
    <property type="entry name" value="PepSY-ass_TM"/>
</dbReference>
<gene>
    <name evidence="2" type="ORF">GON26_19165</name>
</gene>
<dbReference type="PROSITE" id="PS51257">
    <property type="entry name" value="PROKAR_LIPOPROTEIN"/>
    <property type="match status" value="1"/>
</dbReference>
<dbReference type="Pfam" id="PF03929">
    <property type="entry name" value="PepSY_TM"/>
    <property type="match status" value="1"/>
</dbReference>
<dbReference type="AlphaFoldDB" id="A0A6I4NXK9"/>
<reference evidence="2 3" key="1">
    <citation type="submission" date="2019-12" db="EMBL/GenBank/DDBJ databases">
        <authorList>
            <person name="Kim Y.S."/>
        </authorList>
    </citation>
    <scope>NUCLEOTIDE SEQUENCE [LARGE SCALE GENOMIC DNA]</scope>
    <source>
        <strain evidence="2 3">GA093</strain>
    </source>
</reference>
<evidence type="ECO:0000313" key="3">
    <source>
        <dbReference type="Proteomes" id="UP000471501"/>
    </source>
</evidence>
<evidence type="ECO:0000313" key="2">
    <source>
        <dbReference type="EMBL" id="MWB96489.1"/>
    </source>
</evidence>
<dbReference type="PANTHER" id="PTHR34219">
    <property type="entry name" value="IRON-REGULATED INNER MEMBRANE PROTEIN-RELATED"/>
    <property type="match status" value="1"/>
</dbReference>
<dbReference type="RefSeq" id="WP_160376384.1">
    <property type="nucleotide sequence ID" value="NZ_WSTB01000014.1"/>
</dbReference>
<keyword evidence="3" id="KW-1185">Reference proteome</keyword>
<dbReference type="Proteomes" id="UP000471501">
    <property type="component" value="Unassembled WGS sequence"/>
</dbReference>
<keyword evidence="1" id="KW-0812">Transmembrane</keyword>
<feature type="transmembrane region" description="Helical" evidence="1">
    <location>
        <begin position="12"/>
        <end position="34"/>
    </location>
</feature>
<keyword evidence="1" id="KW-0472">Membrane</keyword>
<protein>
    <recommendedName>
        <fullName evidence="4">PepSY domain-containing protein</fullName>
    </recommendedName>
</protein>
<feature type="transmembrane region" description="Helical" evidence="1">
    <location>
        <begin position="192"/>
        <end position="218"/>
    </location>
</feature>
<sequence>MNKKTLWKIHAWIGLYTGAMILLFSITGSCIVFRKELDAILNPELYKVSQSKKEIVSLDEISKKVLSKYPGYYLHHFKFNEEDKAFEVKIKPETKSSKNKKKDLDFFIDPNNGDINGFRKPETGLLYWVAKLHTNLLGGKIGRYVVGVFGIALLLMLVGGLLIYSNFMKKKRVTQIRWGEGTRKVSADWHKLLGLTTVPFNLVWAITGITLAFLPSIIEASIGKPNETFAKPKILENPIAINPFSYDQIANTVALNFRNAKIKTIREAYKDNPFIEVKLDYGSPLIKDDAAKLYIDKDKKQIISHFDPRVASLSTKLFYSQDPLHYGTFGGLWSKIIYSIFGLSSGILCITGFVIYLKRNQSKKKINSSKCQTHLQL</sequence>